<dbReference type="Pfam" id="PF07849">
    <property type="entry name" value="DUF1641"/>
    <property type="match status" value="1"/>
</dbReference>
<reference evidence="2" key="2">
    <citation type="submission" date="2020-06" db="EMBL/GenBank/DDBJ databases">
        <title>Isolation of Planomicrobium glaciei.</title>
        <authorList>
            <person name="Malisova L."/>
            <person name="Safrankova R."/>
            <person name="Jakubu V."/>
            <person name="Spanelova P."/>
        </authorList>
    </citation>
    <scope>NUCLEOTIDE SEQUENCE [LARGE SCALE GENOMIC DNA]</scope>
    <source>
        <strain evidence="2">NRL-ATB46093</strain>
    </source>
</reference>
<protein>
    <submittedName>
        <fullName evidence="1">DUF1641 domain-containing protein</fullName>
    </submittedName>
</protein>
<sequence length="160" mass="17803">MATPITRIKKKQLTPEELKLQRLFELETQVAEQQQALKKVLEITGELDKAGILDAVNAMVKAREDLMDITVQQATREPVTTLINNLMNAAGALTAIDPATTAKLSASVQRGLQNAEAGQSDRRKLSMFGLYKALRDPDINRSIRYGLHFLKGMGKELERK</sequence>
<organism evidence="1 2">
    <name type="scientific">Planococcus glaciei</name>
    <dbReference type="NCBI Taxonomy" id="459472"/>
    <lineage>
        <taxon>Bacteria</taxon>
        <taxon>Bacillati</taxon>
        <taxon>Bacillota</taxon>
        <taxon>Bacilli</taxon>
        <taxon>Bacillales</taxon>
        <taxon>Caryophanaceae</taxon>
        <taxon>Planococcus</taxon>
    </lineage>
</organism>
<dbReference type="EMBL" id="CP051177">
    <property type="protein sequence ID" value="QKX50101.1"/>
    <property type="molecule type" value="Genomic_DNA"/>
</dbReference>
<dbReference type="RefSeq" id="WP_036811484.1">
    <property type="nucleotide sequence ID" value="NZ_CP051177.1"/>
</dbReference>
<evidence type="ECO:0000313" key="2">
    <source>
        <dbReference type="Proteomes" id="UP000509222"/>
    </source>
</evidence>
<accession>A0A7H8Q9E0</accession>
<gene>
    <name evidence="1" type="ORF">HF394_05585</name>
</gene>
<name>A0A7H8Q9E0_9BACL</name>
<dbReference type="PANTHER" id="PTHR38433">
    <property type="match status" value="1"/>
</dbReference>
<reference evidence="1 2" key="1">
    <citation type="submission" date="2020-04" db="EMBL/GenBank/DDBJ databases">
        <authorList>
            <person name="Pajer P."/>
            <person name="Broz P."/>
        </authorList>
    </citation>
    <scope>NUCLEOTIDE SEQUENCE [LARGE SCALE GENOMIC DNA]</scope>
    <source>
        <strain evidence="2">NRL-ATB46093</strain>
    </source>
</reference>
<dbReference type="InterPro" id="IPR012440">
    <property type="entry name" value="DUF1641"/>
</dbReference>
<proteinExistence type="predicted"/>
<dbReference type="PANTHER" id="PTHR38433:SF1">
    <property type="entry name" value="DUF1641 DOMAIN-CONTAINING PROTEIN"/>
    <property type="match status" value="1"/>
</dbReference>
<dbReference type="Proteomes" id="UP000509222">
    <property type="component" value="Chromosome"/>
</dbReference>
<dbReference type="AlphaFoldDB" id="A0A7H8Q9E0"/>
<evidence type="ECO:0000313" key="1">
    <source>
        <dbReference type="EMBL" id="QKX50101.1"/>
    </source>
</evidence>
<keyword evidence="2" id="KW-1185">Reference proteome</keyword>